<dbReference type="Proteomes" id="UP001174936">
    <property type="component" value="Unassembled WGS sequence"/>
</dbReference>
<evidence type="ECO:0000256" key="2">
    <source>
        <dbReference type="SAM" id="Phobius"/>
    </source>
</evidence>
<gene>
    <name evidence="3" type="ORF">B0T16DRAFT_454987</name>
</gene>
<feature type="region of interest" description="Disordered" evidence="1">
    <location>
        <begin position="1"/>
        <end position="94"/>
    </location>
</feature>
<feature type="compositionally biased region" description="Acidic residues" evidence="1">
    <location>
        <begin position="49"/>
        <end position="67"/>
    </location>
</feature>
<dbReference type="AlphaFoldDB" id="A0AA39YHE8"/>
<keyword evidence="4" id="KW-1185">Reference proteome</keyword>
<accession>A0AA39YHE8</accession>
<dbReference type="EMBL" id="JAULSV010000002">
    <property type="protein sequence ID" value="KAK0652638.1"/>
    <property type="molecule type" value="Genomic_DNA"/>
</dbReference>
<organism evidence="3 4">
    <name type="scientific">Cercophora newfieldiana</name>
    <dbReference type="NCBI Taxonomy" id="92897"/>
    <lineage>
        <taxon>Eukaryota</taxon>
        <taxon>Fungi</taxon>
        <taxon>Dikarya</taxon>
        <taxon>Ascomycota</taxon>
        <taxon>Pezizomycotina</taxon>
        <taxon>Sordariomycetes</taxon>
        <taxon>Sordariomycetidae</taxon>
        <taxon>Sordariales</taxon>
        <taxon>Lasiosphaeriaceae</taxon>
        <taxon>Cercophora</taxon>
    </lineage>
</organism>
<feature type="compositionally biased region" description="Low complexity" evidence="1">
    <location>
        <begin position="35"/>
        <end position="48"/>
    </location>
</feature>
<keyword evidence="2" id="KW-0812">Transmembrane</keyword>
<feature type="compositionally biased region" description="Basic and acidic residues" evidence="1">
    <location>
        <begin position="79"/>
        <end position="91"/>
    </location>
</feature>
<protein>
    <submittedName>
        <fullName evidence="3">Uncharacterized protein</fullName>
    </submittedName>
</protein>
<proteinExistence type="predicted"/>
<keyword evidence="2" id="KW-0472">Membrane</keyword>
<evidence type="ECO:0000313" key="3">
    <source>
        <dbReference type="EMBL" id="KAK0652638.1"/>
    </source>
</evidence>
<keyword evidence="2" id="KW-1133">Transmembrane helix</keyword>
<feature type="transmembrane region" description="Helical" evidence="2">
    <location>
        <begin position="130"/>
        <end position="149"/>
    </location>
</feature>
<name>A0AA39YHE8_9PEZI</name>
<reference evidence="3" key="1">
    <citation type="submission" date="2023-06" db="EMBL/GenBank/DDBJ databases">
        <title>Genome-scale phylogeny and comparative genomics of the fungal order Sordariales.</title>
        <authorList>
            <consortium name="Lawrence Berkeley National Laboratory"/>
            <person name="Hensen N."/>
            <person name="Bonometti L."/>
            <person name="Westerberg I."/>
            <person name="Brannstrom I.O."/>
            <person name="Guillou S."/>
            <person name="Cros-Aarteil S."/>
            <person name="Calhoun S."/>
            <person name="Haridas S."/>
            <person name="Kuo A."/>
            <person name="Mondo S."/>
            <person name="Pangilinan J."/>
            <person name="Riley R."/>
            <person name="Labutti K."/>
            <person name="Andreopoulos B."/>
            <person name="Lipzen A."/>
            <person name="Chen C."/>
            <person name="Yanf M."/>
            <person name="Daum C."/>
            <person name="Ng V."/>
            <person name="Clum A."/>
            <person name="Steindorff A."/>
            <person name="Ohm R."/>
            <person name="Martin F."/>
            <person name="Silar P."/>
            <person name="Natvig D."/>
            <person name="Lalanne C."/>
            <person name="Gautier V."/>
            <person name="Ament-Velasquez S.L."/>
            <person name="Kruys A."/>
            <person name="Hutchinson M.I."/>
            <person name="Powell A.J."/>
            <person name="Barry K."/>
            <person name="Miller A.N."/>
            <person name="Grigoriev I.V."/>
            <person name="Debuchy R."/>
            <person name="Gladieux P."/>
            <person name="Thoren M.H."/>
            <person name="Johannesson H."/>
        </authorList>
    </citation>
    <scope>NUCLEOTIDE SEQUENCE</scope>
    <source>
        <strain evidence="3">SMH2532-1</strain>
    </source>
</reference>
<evidence type="ECO:0000313" key="4">
    <source>
        <dbReference type="Proteomes" id="UP001174936"/>
    </source>
</evidence>
<sequence length="481" mass="52484">MALQARWKLRSSGNSPVRDSITVLPYEDSTEHASTEGTTGSSNGSENSNDSDDSDDIDNIDDSDDNIEPAQPWSRFPARRVDPKEKLDRRRTAPPAAPRVFRMSIHAALAHLRNLAAVDTWPRTAGLSRIWKYLLLACVVYIALTLAAIEDVRSAVSALSTTLSTMVCSIPFSALFISGCGKPVTDHSIDPSGLAASQEKLYIVTAQVGQGSGLARDMITKGFAIGDLKTRVKYSDLKRKSELVQDLDLIIVLTRGVVKQLSQFTAKVSGSVDTAKSFDDYAVGALEAINKRQRKAPSLMGKVLNRLFPGDPAEEQVKQVLLYTTTKVSDTVKVLIKDSSDLAHKLNTIQDTLGHLREVATDEFGKLGRLGVLAELWVRVADPGDAEQFKAHGERLNDMVALYSAALTVMEETGKVLNDIEGQLNEVRDDMVTPGLVMKEYSLESVIQLLRRCAERLDDGKTRLMKAEENGPASAVTATIL</sequence>
<comment type="caution">
    <text evidence="3">The sequence shown here is derived from an EMBL/GenBank/DDBJ whole genome shotgun (WGS) entry which is preliminary data.</text>
</comment>
<evidence type="ECO:0000256" key="1">
    <source>
        <dbReference type="SAM" id="MobiDB-lite"/>
    </source>
</evidence>